<dbReference type="RefSeq" id="WP_275712177.1">
    <property type="nucleotide sequence ID" value="NZ_JAKLTN010000005.1"/>
</dbReference>
<keyword evidence="3" id="KW-1185">Reference proteome</keyword>
<evidence type="ECO:0000313" key="2">
    <source>
        <dbReference type="EMBL" id="MCG2578787.1"/>
    </source>
</evidence>
<evidence type="ECO:0000313" key="3">
    <source>
        <dbReference type="Proteomes" id="UP001165384"/>
    </source>
</evidence>
<organism evidence="2 3">
    <name type="scientific">Dechloromonas hankyongensis</name>
    <dbReference type="NCBI Taxonomy" id="2908002"/>
    <lineage>
        <taxon>Bacteria</taxon>
        <taxon>Pseudomonadati</taxon>
        <taxon>Pseudomonadota</taxon>
        <taxon>Betaproteobacteria</taxon>
        <taxon>Rhodocyclales</taxon>
        <taxon>Azonexaceae</taxon>
        <taxon>Dechloromonas</taxon>
    </lineage>
</organism>
<proteinExistence type="predicted"/>
<evidence type="ECO:0008006" key="4">
    <source>
        <dbReference type="Google" id="ProtNLM"/>
    </source>
</evidence>
<sequence length="75" mass="8636">MGKEHKTRAATDRRDDDLGPPDGWKDRRRHTERRIPTVEEQDMTETEWLSYFGASSTADKQAEEAAADIFDKVRG</sequence>
<feature type="compositionally biased region" description="Basic and acidic residues" evidence="1">
    <location>
        <begin position="1"/>
        <end position="17"/>
    </location>
</feature>
<feature type="region of interest" description="Disordered" evidence="1">
    <location>
        <begin position="1"/>
        <end position="41"/>
    </location>
</feature>
<dbReference type="EMBL" id="JAKLTN010000005">
    <property type="protein sequence ID" value="MCG2578787.1"/>
    <property type="molecule type" value="Genomic_DNA"/>
</dbReference>
<evidence type="ECO:0000256" key="1">
    <source>
        <dbReference type="SAM" id="MobiDB-lite"/>
    </source>
</evidence>
<dbReference type="Proteomes" id="UP001165384">
    <property type="component" value="Unassembled WGS sequence"/>
</dbReference>
<name>A0ABS9K6I8_9RHOO</name>
<comment type="caution">
    <text evidence="2">The sequence shown here is derived from an EMBL/GenBank/DDBJ whole genome shotgun (WGS) entry which is preliminary data.</text>
</comment>
<gene>
    <name evidence="2" type="ORF">LZ012_17450</name>
</gene>
<accession>A0ABS9K6I8</accession>
<protein>
    <recommendedName>
        <fullName evidence="4">DUF3606 domain-containing protein</fullName>
    </recommendedName>
</protein>
<reference evidence="2" key="1">
    <citation type="submission" date="2022-01" db="EMBL/GenBank/DDBJ databases">
        <authorList>
            <person name="Jo J.-H."/>
            <person name="Im W.-T."/>
        </authorList>
    </citation>
    <scope>NUCLEOTIDE SEQUENCE</scope>
    <source>
        <strain evidence="2">XY25</strain>
    </source>
</reference>